<gene>
    <name evidence="9" type="primary">holA</name>
    <name evidence="9" type="ORF">ENG63_00780</name>
</gene>
<dbReference type="NCBIfam" id="TIGR01128">
    <property type="entry name" value="holA"/>
    <property type="match status" value="1"/>
</dbReference>
<dbReference type="Pfam" id="PF21694">
    <property type="entry name" value="DNA_pol3_delta_C"/>
    <property type="match status" value="1"/>
</dbReference>
<name>A0A7C0U183_DESA2</name>
<dbReference type="GO" id="GO:0006261">
    <property type="term" value="P:DNA-templated DNA replication"/>
    <property type="evidence" value="ECO:0007669"/>
    <property type="project" value="TreeGrafter"/>
</dbReference>
<comment type="similarity">
    <text evidence="6">Belongs to the DNA polymerase HolA subunit family.</text>
</comment>
<dbReference type="SUPFAM" id="SSF48019">
    <property type="entry name" value="post-AAA+ oligomerization domain-like"/>
    <property type="match status" value="1"/>
</dbReference>
<dbReference type="InterPro" id="IPR008921">
    <property type="entry name" value="DNA_pol3_clamp-load_cplx_C"/>
</dbReference>
<organism evidence="9">
    <name type="scientific">Desulfofervidus auxilii</name>
    <dbReference type="NCBI Taxonomy" id="1621989"/>
    <lineage>
        <taxon>Bacteria</taxon>
        <taxon>Pseudomonadati</taxon>
        <taxon>Thermodesulfobacteriota</taxon>
        <taxon>Candidatus Desulfofervidia</taxon>
        <taxon>Candidatus Desulfofervidales</taxon>
        <taxon>Candidatus Desulfofervidaceae</taxon>
        <taxon>Candidatus Desulfofervidus</taxon>
    </lineage>
</organism>
<dbReference type="AlphaFoldDB" id="A0A7C0U183"/>
<dbReference type="GO" id="GO:0003677">
    <property type="term" value="F:DNA binding"/>
    <property type="evidence" value="ECO:0007669"/>
    <property type="project" value="InterPro"/>
</dbReference>
<evidence type="ECO:0000313" key="9">
    <source>
        <dbReference type="EMBL" id="HDD43384.1"/>
    </source>
</evidence>
<sequence length="368" mass="43025">MEKRALSSKAQSEHIIFNEKVKVPVYPKERFSFLLSKIPKGIKEKIFYFYGDSFLCEAAAKEVIARLKKEKTITYECLHEEDIDETILIEKLLNISLFSSEKVIWLKNFFSFSYLNTEILKKTSCYIIITSKEDVSPDFLKKLAIVVDFTVKASKDEQEIWQKQVMFSILEKVNKKITSDAQKLLLNRIGFNLFALKNYLEILINYVGEKEFIDETDVKLLVTPIKEEAAFEIGEKLVQGDIETALNFFKNLLEQGFHPLAILAMLTKELKSLIEAKILQKEEKIKFSPSFTYQDFLKITYPEIKQILIGFHPYALYHLLKRASRYTFKELCSIQKMLLKTETIFKNNLKAAPYHLEQLIIFWCRIAK</sequence>
<feature type="domain" description="DNA polymerase III delta subunit-like C-terminal" evidence="8">
    <location>
        <begin position="227"/>
        <end position="283"/>
    </location>
</feature>
<dbReference type="EMBL" id="DRBS01000032">
    <property type="protein sequence ID" value="HDD43384.1"/>
    <property type="molecule type" value="Genomic_DNA"/>
</dbReference>
<dbReference type="InterPro" id="IPR027417">
    <property type="entry name" value="P-loop_NTPase"/>
</dbReference>
<evidence type="ECO:0000256" key="2">
    <source>
        <dbReference type="ARBA" id="ARBA00022679"/>
    </source>
</evidence>
<evidence type="ECO:0000256" key="4">
    <source>
        <dbReference type="ARBA" id="ARBA00022705"/>
    </source>
</evidence>
<dbReference type="Proteomes" id="UP000886289">
    <property type="component" value="Unassembled WGS sequence"/>
</dbReference>
<dbReference type="PANTHER" id="PTHR34388:SF1">
    <property type="entry name" value="DNA POLYMERASE III SUBUNIT DELTA"/>
    <property type="match status" value="1"/>
</dbReference>
<reference evidence="9" key="1">
    <citation type="journal article" date="2020" name="mSystems">
        <title>Genome- and Community-Level Interaction Insights into Carbon Utilization and Element Cycling Functions of Hydrothermarchaeota in Hydrothermal Sediment.</title>
        <authorList>
            <person name="Zhou Z."/>
            <person name="Liu Y."/>
            <person name="Xu W."/>
            <person name="Pan J."/>
            <person name="Luo Z.H."/>
            <person name="Li M."/>
        </authorList>
    </citation>
    <scope>NUCLEOTIDE SEQUENCE [LARGE SCALE GENOMIC DNA]</scope>
    <source>
        <strain evidence="9">HyVt-233</strain>
    </source>
</reference>
<dbReference type="InterPro" id="IPR005790">
    <property type="entry name" value="DNA_polIII_delta"/>
</dbReference>
<dbReference type="GO" id="GO:0009360">
    <property type="term" value="C:DNA polymerase III complex"/>
    <property type="evidence" value="ECO:0007669"/>
    <property type="project" value="TreeGrafter"/>
</dbReference>
<dbReference type="InterPro" id="IPR048466">
    <property type="entry name" value="DNA_pol3_delta-like_C"/>
</dbReference>
<dbReference type="SUPFAM" id="SSF52540">
    <property type="entry name" value="P-loop containing nucleoside triphosphate hydrolases"/>
    <property type="match status" value="1"/>
</dbReference>
<evidence type="ECO:0000256" key="5">
    <source>
        <dbReference type="ARBA" id="ARBA00022932"/>
    </source>
</evidence>
<evidence type="ECO:0000259" key="8">
    <source>
        <dbReference type="Pfam" id="PF21694"/>
    </source>
</evidence>
<proteinExistence type="inferred from homology"/>
<evidence type="ECO:0000256" key="1">
    <source>
        <dbReference type="ARBA" id="ARBA00012417"/>
    </source>
</evidence>
<evidence type="ECO:0000256" key="3">
    <source>
        <dbReference type="ARBA" id="ARBA00022695"/>
    </source>
</evidence>
<evidence type="ECO:0000256" key="6">
    <source>
        <dbReference type="ARBA" id="ARBA00034754"/>
    </source>
</evidence>
<dbReference type="Gene3D" id="1.20.272.10">
    <property type="match status" value="1"/>
</dbReference>
<comment type="catalytic activity">
    <reaction evidence="7">
        <text>DNA(n) + a 2'-deoxyribonucleoside 5'-triphosphate = DNA(n+1) + diphosphate</text>
        <dbReference type="Rhea" id="RHEA:22508"/>
        <dbReference type="Rhea" id="RHEA-COMP:17339"/>
        <dbReference type="Rhea" id="RHEA-COMP:17340"/>
        <dbReference type="ChEBI" id="CHEBI:33019"/>
        <dbReference type="ChEBI" id="CHEBI:61560"/>
        <dbReference type="ChEBI" id="CHEBI:173112"/>
        <dbReference type="EC" id="2.7.7.7"/>
    </reaction>
</comment>
<accession>A0A7C0U183</accession>
<dbReference type="PANTHER" id="PTHR34388">
    <property type="entry name" value="DNA POLYMERASE III SUBUNIT DELTA"/>
    <property type="match status" value="1"/>
</dbReference>
<comment type="caution">
    <text evidence="9">The sequence shown here is derived from an EMBL/GenBank/DDBJ whole genome shotgun (WGS) entry which is preliminary data.</text>
</comment>
<keyword evidence="2 9" id="KW-0808">Transferase</keyword>
<dbReference type="GO" id="GO:0003887">
    <property type="term" value="F:DNA-directed DNA polymerase activity"/>
    <property type="evidence" value="ECO:0007669"/>
    <property type="project" value="UniProtKB-KW"/>
</dbReference>
<dbReference type="EC" id="2.7.7.7" evidence="1"/>
<protein>
    <recommendedName>
        <fullName evidence="1">DNA-directed DNA polymerase</fullName>
        <ecNumber evidence="1">2.7.7.7</ecNumber>
    </recommendedName>
</protein>
<keyword evidence="4" id="KW-0235">DNA replication</keyword>
<keyword evidence="5" id="KW-0239">DNA-directed DNA polymerase</keyword>
<evidence type="ECO:0000256" key="7">
    <source>
        <dbReference type="ARBA" id="ARBA00049244"/>
    </source>
</evidence>
<keyword evidence="3 9" id="KW-0548">Nucleotidyltransferase</keyword>
<dbReference type="Gene3D" id="1.10.8.60">
    <property type="match status" value="1"/>
</dbReference>